<feature type="transmembrane region" description="Helical" evidence="5">
    <location>
        <begin position="441"/>
        <end position="458"/>
    </location>
</feature>
<sequence>MASHSTGEKVFVDDEWSGKTTGFAQQEVGIGNVSDFDEFAENKGLKRGLKQRHIQMIALAGTIGTGLFLTTGKALARGGPLGLFLAYSIVGILIAFVVMSMAELSALVPLSRGVVRLAEYFFDPALSFAQGWNTVYATVVLLPAEMVASAITVLGGLLLVSNFLFVRVYGELEFVFAILKILLVVGSIIMGICIDVGGSPSGHVYGFQFWNNPGPFVQYLGIPGSLGRFLGFWRVMASASYAYSNVENFSRILIFYVLSIFVIGLIVPSNDPSISGAKNNAASSPYVIAANRVGIKVSAANSAMLGGSRILYGLAYEGHAPKFFTKLNRFGIPWVAILSIGIFMALGYMTVDSTAAAVFEWLQDLVSAASFVHWINIEIVYLRFYYGCKKQGIDRDELPWKGLLQPYGAWLALVSFSLLLLTGGFTSFINGEWDPQTFVSNYFNIPLIFALYFGYKFWKKTKIVPLDEMPIRHFMEIAQRNLEPPEKPGRGWRKLNILWG</sequence>
<keyword evidence="8" id="KW-1185">Reference proteome</keyword>
<feature type="transmembrane region" description="Helical" evidence="5">
    <location>
        <begin position="368"/>
        <end position="386"/>
    </location>
</feature>
<dbReference type="InterPro" id="IPR050524">
    <property type="entry name" value="APC_YAT"/>
</dbReference>
<feature type="domain" description="Amino acid permease/ SLC12A" evidence="6">
    <location>
        <begin position="249"/>
        <end position="463"/>
    </location>
</feature>
<dbReference type="OrthoDB" id="3900342at2759"/>
<dbReference type="InterPro" id="IPR004841">
    <property type="entry name" value="AA-permease/SLC12A_dom"/>
</dbReference>
<evidence type="ECO:0000313" key="7">
    <source>
        <dbReference type="EMBL" id="KAF2716028.1"/>
    </source>
</evidence>
<feature type="transmembrane region" description="Helical" evidence="5">
    <location>
        <begin position="147"/>
        <end position="165"/>
    </location>
</feature>
<dbReference type="Gene3D" id="1.20.1740.10">
    <property type="entry name" value="Amino acid/polyamine transporter I"/>
    <property type="match status" value="1"/>
</dbReference>
<name>A0A9P4PW34_9PEZI</name>
<feature type="transmembrane region" description="Helical" evidence="5">
    <location>
        <begin position="177"/>
        <end position="197"/>
    </location>
</feature>
<dbReference type="PIRSF" id="PIRSF006060">
    <property type="entry name" value="AA_transporter"/>
    <property type="match status" value="1"/>
</dbReference>
<dbReference type="GO" id="GO:0016020">
    <property type="term" value="C:membrane"/>
    <property type="evidence" value="ECO:0007669"/>
    <property type="project" value="UniProtKB-SubCell"/>
</dbReference>
<dbReference type="GO" id="GO:0015171">
    <property type="term" value="F:amino acid transmembrane transporter activity"/>
    <property type="evidence" value="ECO:0007669"/>
    <property type="project" value="TreeGrafter"/>
</dbReference>
<evidence type="ECO:0000256" key="5">
    <source>
        <dbReference type="SAM" id="Phobius"/>
    </source>
</evidence>
<organism evidence="7 8">
    <name type="scientific">Polychaeton citri CBS 116435</name>
    <dbReference type="NCBI Taxonomy" id="1314669"/>
    <lineage>
        <taxon>Eukaryota</taxon>
        <taxon>Fungi</taxon>
        <taxon>Dikarya</taxon>
        <taxon>Ascomycota</taxon>
        <taxon>Pezizomycotina</taxon>
        <taxon>Dothideomycetes</taxon>
        <taxon>Dothideomycetidae</taxon>
        <taxon>Capnodiales</taxon>
        <taxon>Capnodiaceae</taxon>
        <taxon>Polychaeton</taxon>
    </lineage>
</organism>
<dbReference type="PANTHER" id="PTHR43341">
    <property type="entry name" value="AMINO ACID PERMEASE"/>
    <property type="match status" value="1"/>
</dbReference>
<evidence type="ECO:0000256" key="3">
    <source>
        <dbReference type="ARBA" id="ARBA00022989"/>
    </source>
</evidence>
<keyword evidence="2 5" id="KW-0812">Transmembrane</keyword>
<feature type="transmembrane region" description="Helical" evidence="5">
    <location>
        <begin position="82"/>
        <end position="108"/>
    </location>
</feature>
<dbReference type="Proteomes" id="UP000799441">
    <property type="component" value="Unassembled WGS sequence"/>
</dbReference>
<evidence type="ECO:0000313" key="8">
    <source>
        <dbReference type="Proteomes" id="UP000799441"/>
    </source>
</evidence>
<dbReference type="Pfam" id="PF00324">
    <property type="entry name" value="AA_permease"/>
    <property type="match status" value="2"/>
</dbReference>
<keyword evidence="4 5" id="KW-0472">Membrane</keyword>
<comment type="subcellular location">
    <subcellularLocation>
        <location evidence="1">Membrane</location>
        <topology evidence="1">Multi-pass membrane protein</topology>
    </subcellularLocation>
</comment>
<feature type="transmembrane region" description="Helical" evidence="5">
    <location>
        <begin position="249"/>
        <end position="267"/>
    </location>
</feature>
<feature type="transmembrane region" description="Helical" evidence="5">
    <location>
        <begin position="293"/>
        <end position="315"/>
    </location>
</feature>
<feature type="transmembrane region" description="Helical" evidence="5">
    <location>
        <begin position="327"/>
        <end position="348"/>
    </location>
</feature>
<dbReference type="PANTHER" id="PTHR43341:SF18">
    <property type="entry name" value="AMINO ACID PERMEASE_ SLC12A DOMAIN-CONTAINING PROTEIN"/>
    <property type="match status" value="1"/>
</dbReference>
<evidence type="ECO:0000256" key="2">
    <source>
        <dbReference type="ARBA" id="ARBA00022692"/>
    </source>
</evidence>
<protein>
    <recommendedName>
        <fullName evidence="6">Amino acid permease/ SLC12A domain-containing protein</fullName>
    </recommendedName>
</protein>
<dbReference type="EMBL" id="MU003904">
    <property type="protein sequence ID" value="KAF2716028.1"/>
    <property type="molecule type" value="Genomic_DNA"/>
</dbReference>
<feature type="transmembrane region" description="Helical" evidence="5">
    <location>
        <begin position="56"/>
        <end position="76"/>
    </location>
</feature>
<accession>A0A9P4PW34</accession>
<reference evidence="7" key="1">
    <citation type="journal article" date="2020" name="Stud. Mycol.">
        <title>101 Dothideomycetes genomes: a test case for predicting lifestyles and emergence of pathogens.</title>
        <authorList>
            <person name="Haridas S."/>
            <person name="Albert R."/>
            <person name="Binder M."/>
            <person name="Bloem J."/>
            <person name="Labutti K."/>
            <person name="Salamov A."/>
            <person name="Andreopoulos B."/>
            <person name="Baker S."/>
            <person name="Barry K."/>
            <person name="Bills G."/>
            <person name="Bluhm B."/>
            <person name="Cannon C."/>
            <person name="Castanera R."/>
            <person name="Culley D."/>
            <person name="Daum C."/>
            <person name="Ezra D."/>
            <person name="Gonzalez J."/>
            <person name="Henrissat B."/>
            <person name="Kuo A."/>
            <person name="Liang C."/>
            <person name="Lipzen A."/>
            <person name="Lutzoni F."/>
            <person name="Magnuson J."/>
            <person name="Mondo S."/>
            <person name="Nolan M."/>
            <person name="Ohm R."/>
            <person name="Pangilinan J."/>
            <person name="Park H.-J."/>
            <person name="Ramirez L."/>
            <person name="Alfaro M."/>
            <person name="Sun H."/>
            <person name="Tritt A."/>
            <person name="Yoshinaga Y."/>
            <person name="Zwiers L.-H."/>
            <person name="Turgeon B."/>
            <person name="Goodwin S."/>
            <person name="Spatafora J."/>
            <person name="Crous P."/>
            <person name="Grigoriev I."/>
        </authorList>
    </citation>
    <scope>NUCLEOTIDE SEQUENCE</scope>
    <source>
        <strain evidence="7">CBS 116435</strain>
    </source>
</reference>
<evidence type="ECO:0000256" key="4">
    <source>
        <dbReference type="ARBA" id="ARBA00023136"/>
    </source>
</evidence>
<feature type="transmembrane region" description="Helical" evidence="5">
    <location>
        <begin position="407"/>
        <end position="429"/>
    </location>
</feature>
<evidence type="ECO:0000256" key="1">
    <source>
        <dbReference type="ARBA" id="ARBA00004141"/>
    </source>
</evidence>
<comment type="caution">
    <text evidence="7">The sequence shown here is derived from an EMBL/GenBank/DDBJ whole genome shotgun (WGS) entry which is preliminary data.</text>
</comment>
<proteinExistence type="predicted"/>
<gene>
    <name evidence="7" type="ORF">K431DRAFT_324081</name>
</gene>
<feature type="transmembrane region" description="Helical" evidence="5">
    <location>
        <begin position="217"/>
        <end position="237"/>
    </location>
</feature>
<feature type="domain" description="Amino acid permease/ SLC12A" evidence="6">
    <location>
        <begin position="53"/>
        <end position="247"/>
    </location>
</feature>
<dbReference type="AlphaFoldDB" id="A0A9P4PW34"/>
<keyword evidence="3 5" id="KW-1133">Transmembrane helix</keyword>
<evidence type="ECO:0000259" key="6">
    <source>
        <dbReference type="Pfam" id="PF00324"/>
    </source>
</evidence>